<evidence type="ECO:0000313" key="1">
    <source>
        <dbReference type="EMBL" id="MBB3811488.1"/>
    </source>
</evidence>
<dbReference type="AlphaFoldDB" id="A0A7W6EIV4"/>
<organism evidence="1 2">
    <name type="scientific">Pseudochelatococcus contaminans</name>
    <dbReference type="NCBI Taxonomy" id="1538103"/>
    <lineage>
        <taxon>Bacteria</taxon>
        <taxon>Pseudomonadati</taxon>
        <taxon>Pseudomonadota</taxon>
        <taxon>Alphaproteobacteria</taxon>
        <taxon>Hyphomicrobiales</taxon>
        <taxon>Chelatococcaceae</taxon>
        <taxon>Pseudochelatococcus</taxon>
    </lineage>
</organism>
<evidence type="ECO:0008006" key="3">
    <source>
        <dbReference type="Google" id="ProtNLM"/>
    </source>
</evidence>
<accession>A0A7W6EIV4</accession>
<evidence type="ECO:0000313" key="2">
    <source>
        <dbReference type="Proteomes" id="UP000537592"/>
    </source>
</evidence>
<dbReference type="Proteomes" id="UP000537592">
    <property type="component" value="Unassembled WGS sequence"/>
</dbReference>
<dbReference type="EMBL" id="JACICC010000021">
    <property type="protein sequence ID" value="MBB3811488.1"/>
    <property type="molecule type" value="Genomic_DNA"/>
</dbReference>
<keyword evidence="2" id="KW-1185">Reference proteome</keyword>
<comment type="caution">
    <text evidence="1">The sequence shown here is derived from an EMBL/GenBank/DDBJ whole genome shotgun (WGS) entry which is preliminary data.</text>
</comment>
<gene>
    <name evidence="1" type="ORF">FHS81_003603</name>
</gene>
<proteinExistence type="predicted"/>
<name>A0A7W6EIV4_9HYPH</name>
<sequence>MPDVIETTVYRLDELSDAAKDKARAWYREGGFDYDWYDTVYEDFQRIAEIIGIRFRTSTVRLMGGGSRQEPRIWFRGFWSQGGGACWEGFYSYRKNVSAEIRAYAPQDTTLHGIADALQAVQRRNFYQLRAEATHRGHYCHEYCMAISVERDSPTWQDMTADAEEIVIEALRDLARWLYRQLEREYDYLTSDEAVDVAITANEHLHRSRTPFWLILTSAPPDGRALVSCLLSLRTERERWAGRGLSRCGRERAPLRLDPVPLSRGIPDEHDFRIRGGIRHRAASVRPRR</sequence>
<reference evidence="1 2" key="1">
    <citation type="submission" date="2020-08" db="EMBL/GenBank/DDBJ databases">
        <title>Genomic Encyclopedia of Type Strains, Phase IV (KMG-IV): sequencing the most valuable type-strain genomes for metagenomic binning, comparative biology and taxonomic classification.</title>
        <authorList>
            <person name="Goeker M."/>
        </authorList>
    </citation>
    <scope>NUCLEOTIDE SEQUENCE [LARGE SCALE GENOMIC DNA]</scope>
    <source>
        <strain evidence="1 2">DSM 28760</strain>
    </source>
</reference>
<protein>
    <recommendedName>
        <fullName evidence="3">Antitoxin of toxin-antitoxin stability system</fullName>
    </recommendedName>
</protein>